<feature type="domain" description="AMP-dependent synthetase/ligase" evidence="2">
    <location>
        <begin position="43"/>
        <end position="388"/>
    </location>
</feature>
<evidence type="ECO:0000256" key="1">
    <source>
        <dbReference type="SAM" id="MobiDB-lite"/>
    </source>
</evidence>
<dbReference type="Gene3D" id="3.30.300.30">
    <property type="match status" value="1"/>
</dbReference>
<name>A0ABP3EB47_9PSEU</name>
<reference evidence="4" key="1">
    <citation type="journal article" date="2019" name="Int. J. Syst. Evol. Microbiol.">
        <title>The Global Catalogue of Microorganisms (GCM) 10K type strain sequencing project: providing services to taxonomists for standard genome sequencing and annotation.</title>
        <authorList>
            <consortium name="The Broad Institute Genomics Platform"/>
            <consortium name="The Broad Institute Genome Sequencing Center for Infectious Disease"/>
            <person name="Wu L."/>
            <person name="Ma J."/>
        </authorList>
    </citation>
    <scope>NUCLEOTIDE SEQUENCE [LARGE SCALE GENOMIC DNA]</scope>
    <source>
        <strain evidence="4">JCM 3380</strain>
    </source>
</reference>
<comment type="caution">
    <text evidence="3">The sequence shown here is derived from an EMBL/GenBank/DDBJ whole genome shotgun (WGS) entry which is preliminary data.</text>
</comment>
<keyword evidence="4" id="KW-1185">Reference proteome</keyword>
<evidence type="ECO:0000313" key="4">
    <source>
        <dbReference type="Proteomes" id="UP001500416"/>
    </source>
</evidence>
<dbReference type="InterPro" id="IPR045851">
    <property type="entry name" value="AMP-bd_C_sf"/>
</dbReference>
<organism evidence="3 4">
    <name type="scientific">Saccharothrix mutabilis subsp. mutabilis</name>
    <dbReference type="NCBI Taxonomy" id="66855"/>
    <lineage>
        <taxon>Bacteria</taxon>
        <taxon>Bacillati</taxon>
        <taxon>Actinomycetota</taxon>
        <taxon>Actinomycetes</taxon>
        <taxon>Pseudonocardiales</taxon>
        <taxon>Pseudonocardiaceae</taxon>
        <taxon>Saccharothrix</taxon>
    </lineage>
</organism>
<dbReference type="PANTHER" id="PTHR45527">
    <property type="entry name" value="NONRIBOSOMAL PEPTIDE SYNTHETASE"/>
    <property type="match status" value="1"/>
</dbReference>
<feature type="region of interest" description="Disordered" evidence="1">
    <location>
        <begin position="155"/>
        <end position="195"/>
    </location>
</feature>
<feature type="compositionally biased region" description="Low complexity" evidence="1">
    <location>
        <begin position="162"/>
        <end position="187"/>
    </location>
</feature>
<dbReference type="InterPro" id="IPR010071">
    <property type="entry name" value="AA_adenyl_dom"/>
</dbReference>
<dbReference type="InterPro" id="IPR042099">
    <property type="entry name" value="ANL_N_sf"/>
</dbReference>
<gene>
    <name evidence="3" type="ORF">GCM10010492_65530</name>
</gene>
<dbReference type="Gene3D" id="3.40.50.12780">
    <property type="entry name" value="N-terminal domain of ligase-like"/>
    <property type="match status" value="1"/>
</dbReference>
<dbReference type="Pfam" id="PF00501">
    <property type="entry name" value="AMP-binding"/>
    <property type="match status" value="1"/>
</dbReference>
<dbReference type="PANTHER" id="PTHR45527:SF1">
    <property type="entry name" value="FATTY ACID SYNTHASE"/>
    <property type="match status" value="1"/>
</dbReference>
<evidence type="ECO:0000259" key="2">
    <source>
        <dbReference type="Pfam" id="PF00501"/>
    </source>
</evidence>
<dbReference type="SUPFAM" id="SSF56801">
    <property type="entry name" value="Acetyl-CoA synthetase-like"/>
    <property type="match status" value="1"/>
</dbReference>
<dbReference type="NCBIfam" id="TIGR01733">
    <property type="entry name" value="AA-adenyl-dom"/>
    <property type="match status" value="1"/>
</dbReference>
<proteinExistence type="predicted"/>
<dbReference type="EMBL" id="BAAABU010000023">
    <property type="protein sequence ID" value="GAA0255558.1"/>
    <property type="molecule type" value="Genomic_DNA"/>
</dbReference>
<dbReference type="Proteomes" id="UP001500416">
    <property type="component" value="Unassembled WGS sequence"/>
</dbReference>
<evidence type="ECO:0000313" key="3">
    <source>
        <dbReference type="EMBL" id="GAA0255558.1"/>
    </source>
</evidence>
<accession>A0ABP3EB47</accession>
<sequence>MTAMSTLHSLPPDDRALFHRFAAGPTETPPFRRIHHAFQAQARTARLRDAPAVEHEGVHLTYGELDARSDRVAATLAAVGVRPGDHVGLFLTRSVHMVVGILGVLKAGAAYVPQDIRITPPRHLDHVLRTAGINVVLTTSEHAGTIQARTTLALDTLPPHPTHQTHPTSTHPTHQTHPTSTHPTHQTHPTHDVTPDDTAVVIFTSGTTGVPNGVRVTHANLCNVLLTQPGSLGIRPGDRVAQLLNIAFDMAAWEILAALSHGATLTIRGRDPQATAATATVLIATPGLLSTIDPTACPHVRVVAVAGERCPQPLADAWSAQATFHNACGPTEVTIVNTVSRYDGHRVTIGRPVPNSTVYILDEHLRPCRIGEIGEMWAGGACVTAGYLNNDVLTAQRYRPDPFLGGDHLMFRTRDLGRWTPDGELEHHGRTDDQVKVRGFRVELDAVTSALETTEHCLKATTVVHDGALVGFVSPATVDPDAARAAVARALPYYCVPSRIVPVDDLPLTDRGKVDRAALRALVTVA</sequence>
<protein>
    <recommendedName>
        <fullName evidence="2">AMP-dependent synthetase/ligase domain-containing protein</fullName>
    </recommendedName>
</protein>
<dbReference type="InterPro" id="IPR000873">
    <property type="entry name" value="AMP-dep_synth/lig_dom"/>
</dbReference>